<dbReference type="PANTHER" id="PTHR47447:SF17">
    <property type="entry name" value="OS12G0638900 PROTEIN"/>
    <property type="match status" value="1"/>
</dbReference>
<evidence type="ECO:0000256" key="3">
    <source>
        <dbReference type="ARBA" id="ARBA00044493"/>
    </source>
</evidence>
<accession>A0A0C3QCS8</accession>
<evidence type="ECO:0000313" key="8">
    <source>
        <dbReference type="Proteomes" id="UP000054248"/>
    </source>
</evidence>
<gene>
    <name evidence="7" type="ORF">M407DRAFT_216380</name>
</gene>
<keyword evidence="8" id="KW-1185">Reference proteome</keyword>
<dbReference type="STRING" id="1051891.A0A0C3QCS8"/>
<dbReference type="OrthoDB" id="185373at2759"/>
<feature type="compositionally biased region" description="Basic and acidic residues" evidence="6">
    <location>
        <begin position="794"/>
        <end position="813"/>
    </location>
</feature>
<feature type="region of interest" description="Disordered" evidence="6">
    <location>
        <begin position="782"/>
        <end position="837"/>
    </location>
</feature>
<dbReference type="AlphaFoldDB" id="A0A0C3QCS8"/>
<evidence type="ECO:0000256" key="6">
    <source>
        <dbReference type="SAM" id="MobiDB-lite"/>
    </source>
</evidence>
<sequence>MLPSLHQLTPPRTSVVTSEVDLRNSVMKQLQDILESSSTDPKGKATKPSPAVRRLKSVEDRIRTSALRNDSAVVGELVKAFVALDQVMEGLDHIKEAAKLGLSFDIDVFRSVARNLEANHLYQHIPLLFELSERVMGRTSFRMLEENTRALVRLRNYAALKPILKRYDAAGLKPRTGTYNRILQAHLQNCDVISAQNVLFHMRRSGVAMNSRTYAAALAGARRMGMTKAVRRILSMTRTAATTSTITLNAALRYQTQENNLGATMQALKQFRLESAPGTTHLVSPDGHTYAIIIHRLSQIGDLPKAVEAFAHATEHGIRPTYSMTAALVKAYVDNRNLLGAYRLLSEMCQGQAQRDTVSIDPLLQRLEEVVANAAVAGRRRPLEGTPRTQKEPEALKLCDWKEMELRSLHFTDLLEVVIRRTGIRGAVPILLLMRTLSQPMTVRIFRILVSRIPPTHTAHLTTVLEPMIREAKDPAVMQAAANFLLEKRQLRDLRRKRLAHFSNSVISGRQAKAVRSNPITSQAAITVSTKHRHVTAVTNRLEPVSDRLQSLGVCPDRNAFAIQMRQTAIIEGNTAKARRLLQTMIEAGLKPDIRHYSALIEGYALRGNMPAAKHMMRQYQRYLVPAKAVGPRFDGRYKSRSSGSSSMINLGLGNVVLWTLLIVGYGRINRPDQARLAMEEMVREGVAPDVHCVQALAKVHLVHNEHAKAKAALLDFWPTEAGPLTDELKKLRVRKLLKAMWNQADKQESRKPGGPPEWNGLTKKELMEVRSGLDKIAAVWKGEPVSSGPSARLLEELERLPKASRGPSEERLTPGTLPGRSNLVSKYPAKPWSERS</sequence>
<evidence type="ECO:0000256" key="5">
    <source>
        <dbReference type="PROSITE-ProRule" id="PRU00708"/>
    </source>
</evidence>
<comment type="subunit">
    <text evidence="4">Binds to mitochondrial small subunit 15S rRNA.</text>
</comment>
<proteinExistence type="inferred from homology"/>
<dbReference type="Gene3D" id="1.25.40.10">
    <property type="entry name" value="Tetratricopeptide repeat domain"/>
    <property type="match status" value="3"/>
</dbReference>
<organism evidence="7 8">
    <name type="scientific">Tulasnella calospora MUT 4182</name>
    <dbReference type="NCBI Taxonomy" id="1051891"/>
    <lineage>
        <taxon>Eukaryota</taxon>
        <taxon>Fungi</taxon>
        <taxon>Dikarya</taxon>
        <taxon>Basidiomycota</taxon>
        <taxon>Agaricomycotina</taxon>
        <taxon>Agaricomycetes</taxon>
        <taxon>Cantharellales</taxon>
        <taxon>Tulasnellaceae</taxon>
        <taxon>Tulasnella</taxon>
    </lineage>
</organism>
<feature type="region of interest" description="Disordered" evidence="6">
    <location>
        <begin position="33"/>
        <end position="52"/>
    </location>
</feature>
<keyword evidence="2" id="KW-0677">Repeat</keyword>
<dbReference type="NCBIfam" id="TIGR00756">
    <property type="entry name" value="PPR"/>
    <property type="match status" value="1"/>
</dbReference>
<feature type="repeat" description="PPR" evidence="5">
    <location>
        <begin position="655"/>
        <end position="689"/>
    </location>
</feature>
<dbReference type="Proteomes" id="UP000054248">
    <property type="component" value="Unassembled WGS sequence"/>
</dbReference>
<dbReference type="PANTHER" id="PTHR47447">
    <property type="entry name" value="OS03G0856100 PROTEIN"/>
    <property type="match status" value="1"/>
</dbReference>
<evidence type="ECO:0000256" key="1">
    <source>
        <dbReference type="ARBA" id="ARBA00006192"/>
    </source>
</evidence>
<dbReference type="InterPro" id="IPR011990">
    <property type="entry name" value="TPR-like_helical_dom_sf"/>
</dbReference>
<comment type="similarity">
    <text evidence="1">Belongs to the CCM1 family.</text>
</comment>
<comment type="function">
    <text evidence="3">Regulates mitochondrial small subunit maturation by controlling 15S rRNA 5'-end processing. Localizes to the 5' precursor of the 15S rRNA in a position that is subsequently occupied by mS47 in the mature yeast mtSSU. Uses structure and sequence-specific RNA recognition, binding to a single-stranded region of the precursor and specifically recognizing bases -6 to -1. The exchange of Ccm1 for mS47 is coupled to the irreversible removal of precursor rRNA that is accompanied by conformational changes of the mitoribosomal proteins uS5m and mS26. These conformational changes signal completion of 5'-end rRNA processing through protection of the mature 5'-end of the 15S rRNA and stabilization of mS47. The removal of the 5' precursor together with the dissociation of Ccm1 may be catalyzed by the 5'-3' exoribonuclease Pet127. Involved in the specific removal of group I introns in mitochondrial encoded transcripts.</text>
</comment>
<protein>
    <recommendedName>
        <fullName evidence="9">Pentacotripeptide-repeat region of PRORP domain-containing protein</fullName>
    </recommendedName>
</protein>
<dbReference type="HOGENOM" id="CLU_339541_0_0_1"/>
<dbReference type="EMBL" id="KN823109">
    <property type="protein sequence ID" value="KIO22439.1"/>
    <property type="molecule type" value="Genomic_DNA"/>
</dbReference>
<evidence type="ECO:0000313" key="7">
    <source>
        <dbReference type="EMBL" id="KIO22439.1"/>
    </source>
</evidence>
<feature type="repeat" description="PPR" evidence="5">
    <location>
        <begin position="286"/>
        <end position="320"/>
    </location>
</feature>
<reference evidence="7 8" key="1">
    <citation type="submission" date="2014-04" db="EMBL/GenBank/DDBJ databases">
        <authorList>
            <consortium name="DOE Joint Genome Institute"/>
            <person name="Kuo A."/>
            <person name="Girlanda M."/>
            <person name="Perotto S."/>
            <person name="Kohler A."/>
            <person name="Nagy L.G."/>
            <person name="Floudas D."/>
            <person name="Copeland A."/>
            <person name="Barry K.W."/>
            <person name="Cichocki N."/>
            <person name="Veneault-Fourrey C."/>
            <person name="LaButti K."/>
            <person name="Lindquist E.A."/>
            <person name="Lipzen A."/>
            <person name="Lundell T."/>
            <person name="Morin E."/>
            <person name="Murat C."/>
            <person name="Sun H."/>
            <person name="Tunlid A."/>
            <person name="Henrissat B."/>
            <person name="Grigoriev I.V."/>
            <person name="Hibbett D.S."/>
            <person name="Martin F."/>
            <person name="Nordberg H.P."/>
            <person name="Cantor M.N."/>
            <person name="Hua S.X."/>
        </authorList>
    </citation>
    <scope>NUCLEOTIDE SEQUENCE [LARGE SCALE GENOMIC DNA]</scope>
    <source>
        <strain evidence="7 8">MUT 4182</strain>
    </source>
</reference>
<dbReference type="InterPro" id="IPR002885">
    <property type="entry name" value="PPR_rpt"/>
</dbReference>
<evidence type="ECO:0008006" key="9">
    <source>
        <dbReference type="Google" id="ProtNLM"/>
    </source>
</evidence>
<dbReference type="PROSITE" id="PS51375">
    <property type="entry name" value="PPR"/>
    <property type="match status" value="2"/>
</dbReference>
<evidence type="ECO:0000256" key="4">
    <source>
        <dbReference type="ARBA" id="ARBA00044511"/>
    </source>
</evidence>
<reference evidence="8" key="2">
    <citation type="submission" date="2015-01" db="EMBL/GenBank/DDBJ databases">
        <title>Evolutionary Origins and Diversification of the Mycorrhizal Mutualists.</title>
        <authorList>
            <consortium name="DOE Joint Genome Institute"/>
            <consortium name="Mycorrhizal Genomics Consortium"/>
            <person name="Kohler A."/>
            <person name="Kuo A."/>
            <person name="Nagy L.G."/>
            <person name="Floudas D."/>
            <person name="Copeland A."/>
            <person name="Barry K.W."/>
            <person name="Cichocki N."/>
            <person name="Veneault-Fourrey C."/>
            <person name="LaButti K."/>
            <person name="Lindquist E.A."/>
            <person name="Lipzen A."/>
            <person name="Lundell T."/>
            <person name="Morin E."/>
            <person name="Murat C."/>
            <person name="Riley R."/>
            <person name="Ohm R."/>
            <person name="Sun H."/>
            <person name="Tunlid A."/>
            <person name="Henrissat B."/>
            <person name="Grigoriev I.V."/>
            <person name="Hibbett D.S."/>
            <person name="Martin F."/>
        </authorList>
    </citation>
    <scope>NUCLEOTIDE SEQUENCE [LARGE SCALE GENOMIC DNA]</scope>
    <source>
        <strain evidence="8">MUT 4182</strain>
    </source>
</reference>
<name>A0A0C3QCS8_9AGAM</name>
<evidence type="ECO:0000256" key="2">
    <source>
        <dbReference type="ARBA" id="ARBA00022737"/>
    </source>
</evidence>
<dbReference type="Pfam" id="PF01535">
    <property type="entry name" value="PPR"/>
    <property type="match status" value="2"/>
</dbReference>